<gene>
    <name evidence="11" type="ORF">O3G_MSEX003460</name>
</gene>
<reference evidence="11" key="1">
    <citation type="journal article" date="2016" name="Insect Biochem. Mol. Biol.">
        <title>Multifaceted biological insights from a draft genome sequence of the tobacco hornworm moth, Manduca sexta.</title>
        <authorList>
            <person name="Kanost M.R."/>
            <person name="Arrese E.L."/>
            <person name="Cao X."/>
            <person name="Chen Y.R."/>
            <person name="Chellapilla S."/>
            <person name="Goldsmith M.R."/>
            <person name="Grosse-Wilde E."/>
            <person name="Heckel D.G."/>
            <person name="Herndon N."/>
            <person name="Jiang H."/>
            <person name="Papanicolaou A."/>
            <person name="Qu J."/>
            <person name="Soulages J.L."/>
            <person name="Vogel H."/>
            <person name="Walters J."/>
            <person name="Waterhouse R.M."/>
            <person name="Ahn S.J."/>
            <person name="Almeida F.C."/>
            <person name="An C."/>
            <person name="Aqrawi P."/>
            <person name="Bretschneider A."/>
            <person name="Bryant W.B."/>
            <person name="Bucks S."/>
            <person name="Chao H."/>
            <person name="Chevignon G."/>
            <person name="Christen J.M."/>
            <person name="Clarke D.F."/>
            <person name="Dittmer N.T."/>
            <person name="Ferguson L.C.F."/>
            <person name="Garavelou S."/>
            <person name="Gordon K.H.J."/>
            <person name="Gunaratna R.T."/>
            <person name="Han Y."/>
            <person name="Hauser F."/>
            <person name="He Y."/>
            <person name="Heidel-Fischer H."/>
            <person name="Hirsh A."/>
            <person name="Hu Y."/>
            <person name="Jiang H."/>
            <person name="Kalra D."/>
            <person name="Klinner C."/>
            <person name="Konig C."/>
            <person name="Kovar C."/>
            <person name="Kroll A.R."/>
            <person name="Kuwar S.S."/>
            <person name="Lee S.L."/>
            <person name="Lehman R."/>
            <person name="Li K."/>
            <person name="Li Z."/>
            <person name="Liang H."/>
            <person name="Lovelace S."/>
            <person name="Lu Z."/>
            <person name="Mansfield J.H."/>
            <person name="McCulloch K.J."/>
            <person name="Mathew T."/>
            <person name="Morton B."/>
            <person name="Muzny D.M."/>
            <person name="Neunemann D."/>
            <person name="Ongeri F."/>
            <person name="Pauchet Y."/>
            <person name="Pu L.L."/>
            <person name="Pyrousis I."/>
            <person name="Rao X.J."/>
            <person name="Redding A."/>
            <person name="Roesel C."/>
            <person name="Sanchez-Gracia A."/>
            <person name="Schaack S."/>
            <person name="Shukla A."/>
            <person name="Tetreau G."/>
            <person name="Wang Y."/>
            <person name="Xiong G.H."/>
            <person name="Traut W."/>
            <person name="Walsh T.K."/>
            <person name="Worley K.C."/>
            <person name="Wu D."/>
            <person name="Wu W."/>
            <person name="Wu Y.Q."/>
            <person name="Zhang X."/>
            <person name="Zou Z."/>
            <person name="Zucker H."/>
            <person name="Briscoe A.D."/>
            <person name="Burmester T."/>
            <person name="Clem R.J."/>
            <person name="Feyereisen R."/>
            <person name="Grimmelikhuijzen C.J.P."/>
            <person name="Hamodrakas S.J."/>
            <person name="Hansson B.S."/>
            <person name="Huguet E."/>
            <person name="Jermiin L.S."/>
            <person name="Lan Q."/>
            <person name="Lehman H.K."/>
            <person name="Lorenzen M."/>
            <person name="Merzendorfer H."/>
            <person name="Michalopoulos I."/>
            <person name="Morton D.B."/>
            <person name="Muthukrishnan S."/>
            <person name="Oakeshott J.G."/>
            <person name="Palmer W."/>
            <person name="Park Y."/>
            <person name="Passarelli A.L."/>
            <person name="Rozas J."/>
            <person name="Schwartz L.M."/>
            <person name="Smith W."/>
            <person name="Southgate A."/>
            <person name="Vilcinskas A."/>
            <person name="Vogt R."/>
            <person name="Wang P."/>
            <person name="Werren J."/>
            <person name="Yu X.Q."/>
            <person name="Zhou J.J."/>
            <person name="Brown S.J."/>
            <person name="Scherer S.E."/>
            <person name="Richards S."/>
            <person name="Blissard G.W."/>
        </authorList>
    </citation>
    <scope>NUCLEOTIDE SEQUENCE</scope>
</reference>
<evidence type="ECO:0000256" key="5">
    <source>
        <dbReference type="ARBA" id="ARBA00023125"/>
    </source>
</evidence>
<feature type="domain" description="LIM zinc-binding" evidence="10">
    <location>
        <begin position="192"/>
        <end position="253"/>
    </location>
</feature>
<dbReference type="FunFam" id="2.10.110.10:FF:000177">
    <property type="entry name" value="LIM homeobox 9"/>
    <property type="match status" value="1"/>
</dbReference>
<evidence type="ECO:0000256" key="6">
    <source>
        <dbReference type="ARBA" id="ARBA00023155"/>
    </source>
</evidence>
<keyword evidence="6" id="KW-0371">Homeobox</keyword>
<dbReference type="CDD" id="cd09377">
    <property type="entry name" value="LIM2_Lhx2_Lhx9"/>
    <property type="match status" value="1"/>
</dbReference>
<dbReference type="PANTHER" id="PTHR24208">
    <property type="entry name" value="LIM/HOMEOBOX PROTEIN LHX"/>
    <property type="match status" value="1"/>
</dbReference>
<evidence type="ECO:0000256" key="3">
    <source>
        <dbReference type="ARBA" id="ARBA00022833"/>
    </source>
</evidence>
<dbReference type="InterPro" id="IPR050453">
    <property type="entry name" value="LIM_Homeobox_TF"/>
</dbReference>
<keyword evidence="3 8" id="KW-0862">Zinc</keyword>
<feature type="region of interest" description="Disordered" evidence="9">
    <location>
        <begin position="155"/>
        <end position="191"/>
    </location>
</feature>
<dbReference type="Pfam" id="PF00412">
    <property type="entry name" value="LIM"/>
    <property type="match status" value="2"/>
</dbReference>
<organism evidence="11 12">
    <name type="scientific">Manduca sexta</name>
    <name type="common">Tobacco hawkmoth</name>
    <name type="synonym">Tobacco hornworm</name>
    <dbReference type="NCBI Taxonomy" id="7130"/>
    <lineage>
        <taxon>Eukaryota</taxon>
        <taxon>Metazoa</taxon>
        <taxon>Ecdysozoa</taxon>
        <taxon>Arthropoda</taxon>
        <taxon>Hexapoda</taxon>
        <taxon>Insecta</taxon>
        <taxon>Pterygota</taxon>
        <taxon>Neoptera</taxon>
        <taxon>Endopterygota</taxon>
        <taxon>Lepidoptera</taxon>
        <taxon>Glossata</taxon>
        <taxon>Ditrysia</taxon>
        <taxon>Bombycoidea</taxon>
        <taxon>Sphingidae</taxon>
        <taxon>Sphinginae</taxon>
        <taxon>Sphingini</taxon>
        <taxon>Manduca</taxon>
    </lineage>
</organism>
<evidence type="ECO:0000313" key="11">
    <source>
        <dbReference type="EMBL" id="KAG6444644.1"/>
    </source>
</evidence>
<dbReference type="PROSITE" id="PS50023">
    <property type="entry name" value="LIM_DOMAIN_2"/>
    <property type="match status" value="2"/>
</dbReference>
<dbReference type="PANTHER" id="PTHR24208:SF168">
    <property type="entry name" value="PROTEIN APTEROUS"/>
    <property type="match status" value="1"/>
</dbReference>
<reference evidence="11" key="2">
    <citation type="submission" date="2020-12" db="EMBL/GenBank/DDBJ databases">
        <authorList>
            <person name="Kanost M."/>
        </authorList>
    </citation>
    <scope>NUCLEOTIDE SEQUENCE</scope>
</reference>
<dbReference type="FunFam" id="2.10.110.10:FF:000033">
    <property type="entry name" value="LIM/homeobox protein Lhx9 isoform X2"/>
    <property type="match status" value="1"/>
</dbReference>
<dbReference type="CDD" id="cd09369">
    <property type="entry name" value="LIM1_Lhx2_Lhx9"/>
    <property type="match status" value="1"/>
</dbReference>
<feature type="domain" description="LIM zinc-binding" evidence="10">
    <location>
        <begin position="254"/>
        <end position="316"/>
    </location>
</feature>
<comment type="caution">
    <text evidence="11">The sequence shown here is derived from an EMBL/GenBank/DDBJ whole genome shotgun (WGS) entry which is preliminary data.</text>
</comment>
<sequence length="492" mass="53886">MTHHRLHQNGTGGFTTKQTGCRLMIPRSIIFVVAAGTIVGSNTIRKISRGQITHIILIVLRDQVFTYGMRERRGVAGGVAGPASLRQRHRGPVAREPRHRALVWDAPRVSDTVEWGKGPKHSKIENGKIDPQMGVYEERGAMHWQQSERYISSYEGGGELSPAAPVTSPGSPRDCTSCRKREPPDEPPAADDGCAGCGGRITDRYYLLALERRWHTPCLRCCECKMPLDSEQRCYARDSNIFCKNDYTRLYGSKRCARCNTPISASELVMRARDLVFHVHCFSCALCNTPLNKGDTFGIRDSAVYCRLHYETMPEYGAHMAVPGPPQMCPGPYPGPPPGPHYPPYPSPDFSRVEADVPKGPFFNGATAPPPRQKGRPRKKKPKDQEIMTANLGVVPERASEVAANGNQAGEQDGGEVLAGRVAGDGHVPRIDGLDPVAAAAQPALQRHGRPAEPQLHGLSIASVLRFMSAVKDLNSESFRASWILSLFGTLA</sequence>
<evidence type="ECO:0000256" key="7">
    <source>
        <dbReference type="ARBA" id="ARBA00023242"/>
    </source>
</evidence>
<evidence type="ECO:0000313" key="12">
    <source>
        <dbReference type="Proteomes" id="UP000791440"/>
    </source>
</evidence>
<dbReference type="PROSITE" id="PS00478">
    <property type="entry name" value="LIM_DOMAIN_1"/>
    <property type="match status" value="1"/>
</dbReference>
<dbReference type="AlphaFoldDB" id="A0A921YSG7"/>
<feature type="region of interest" description="Disordered" evidence="9">
    <location>
        <begin position="358"/>
        <end position="385"/>
    </location>
</feature>
<keyword evidence="12" id="KW-1185">Reference proteome</keyword>
<keyword evidence="7" id="KW-0539">Nucleus</keyword>
<dbReference type="GO" id="GO:0000981">
    <property type="term" value="F:DNA-binding transcription factor activity, RNA polymerase II-specific"/>
    <property type="evidence" value="ECO:0007669"/>
    <property type="project" value="TreeGrafter"/>
</dbReference>
<comment type="subcellular location">
    <subcellularLocation>
        <location evidence="1">Nucleus</location>
    </subcellularLocation>
</comment>
<name>A0A921YSG7_MANSE</name>
<dbReference type="Proteomes" id="UP000791440">
    <property type="component" value="Unassembled WGS sequence"/>
</dbReference>
<proteinExistence type="predicted"/>
<evidence type="ECO:0000259" key="10">
    <source>
        <dbReference type="PROSITE" id="PS50023"/>
    </source>
</evidence>
<evidence type="ECO:0000256" key="4">
    <source>
        <dbReference type="ARBA" id="ARBA00023038"/>
    </source>
</evidence>
<dbReference type="EMBL" id="JH668312">
    <property type="protein sequence ID" value="KAG6444644.1"/>
    <property type="molecule type" value="Genomic_DNA"/>
</dbReference>
<keyword evidence="2 8" id="KW-0479">Metal-binding</keyword>
<dbReference type="GO" id="GO:0005634">
    <property type="term" value="C:nucleus"/>
    <property type="evidence" value="ECO:0007669"/>
    <property type="project" value="UniProtKB-SubCell"/>
</dbReference>
<dbReference type="InterPro" id="IPR001781">
    <property type="entry name" value="Znf_LIM"/>
</dbReference>
<evidence type="ECO:0000256" key="9">
    <source>
        <dbReference type="SAM" id="MobiDB-lite"/>
    </source>
</evidence>
<dbReference type="GO" id="GO:0030182">
    <property type="term" value="P:neuron differentiation"/>
    <property type="evidence" value="ECO:0007669"/>
    <property type="project" value="TreeGrafter"/>
</dbReference>
<evidence type="ECO:0000256" key="1">
    <source>
        <dbReference type="ARBA" id="ARBA00004123"/>
    </source>
</evidence>
<feature type="compositionally biased region" description="Basic residues" evidence="9">
    <location>
        <begin position="373"/>
        <end position="382"/>
    </location>
</feature>
<evidence type="ECO:0000256" key="8">
    <source>
        <dbReference type="PROSITE-ProRule" id="PRU00125"/>
    </source>
</evidence>
<evidence type="ECO:0000256" key="2">
    <source>
        <dbReference type="ARBA" id="ARBA00022723"/>
    </source>
</evidence>
<dbReference type="GO" id="GO:0046872">
    <property type="term" value="F:metal ion binding"/>
    <property type="evidence" value="ECO:0007669"/>
    <property type="project" value="UniProtKB-KW"/>
</dbReference>
<accession>A0A921YSG7</accession>
<dbReference type="GO" id="GO:0000977">
    <property type="term" value="F:RNA polymerase II transcription regulatory region sequence-specific DNA binding"/>
    <property type="evidence" value="ECO:0007669"/>
    <property type="project" value="TreeGrafter"/>
</dbReference>
<keyword evidence="5" id="KW-0238">DNA-binding</keyword>
<dbReference type="SMART" id="SM00132">
    <property type="entry name" value="LIM"/>
    <property type="match status" value="2"/>
</dbReference>
<protein>
    <recommendedName>
        <fullName evidence="10">LIM zinc-binding domain-containing protein</fullName>
    </recommendedName>
</protein>
<keyword evidence="4 8" id="KW-0440">LIM domain</keyword>